<keyword evidence="6" id="KW-1185">Reference proteome</keyword>
<evidence type="ECO:0000313" key="5">
    <source>
        <dbReference type="EMBL" id="MDQ0363856.1"/>
    </source>
</evidence>
<protein>
    <recommendedName>
        <fullName evidence="7">GPP34 family phosphoprotein</fullName>
    </recommendedName>
</protein>
<dbReference type="Gene3D" id="1.10.3630.10">
    <property type="entry name" value="yeast vps74-n-term truncation variant domain like"/>
    <property type="match status" value="1"/>
</dbReference>
<gene>
    <name evidence="5" type="ORF">J2S42_000525</name>
</gene>
<comment type="caution">
    <text evidence="5">The sequence shown here is derived from an EMBL/GenBank/DDBJ whole genome shotgun (WGS) entry which is preliminary data.</text>
</comment>
<evidence type="ECO:0000256" key="1">
    <source>
        <dbReference type="ARBA" id="ARBA00004255"/>
    </source>
</evidence>
<comment type="subcellular location">
    <subcellularLocation>
        <location evidence="1">Golgi apparatus membrane</location>
        <topology evidence="1">Peripheral membrane protein</topology>
        <orientation evidence="1">Cytoplasmic side</orientation>
    </subcellularLocation>
</comment>
<evidence type="ECO:0000313" key="6">
    <source>
        <dbReference type="Proteomes" id="UP001240236"/>
    </source>
</evidence>
<dbReference type="GO" id="GO:0005737">
    <property type="term" value="C:cytoplasm"/>
    <property type="evidence" value="ECO:0007669"/>
    <property type="project" value="UniProtKB-ARBA"/>
</dbReference>
<accession>A0AAE4AVN0</accession>
<dbReference type="RefSeq" id="WP_307234810.1">
    <property type="nucleotide sequence ID" value="NZ_JAUSUZ010000001.1"/>
</dbReference>
<dbReference type="Pfam" id="PF05719">
    <property type="entry name" value="GPP34"/>
    <property type="match status" value="1"/>
</dbReference>
<keyword evidence="4" id="KW-0472">Membrane</keyword>
<keyword evidence="2" id="KW-0333">Golgi apparatus</keyword>
<name>A0AAE4AVN0_9ACTN</name>
<sequence length="204" mass="21918">MTMSLAEELVLIAYDTDGTAWGTGTAVNFAVAGAHLMELALAGRITVRDGRISVLDATPTGAPLTDAALATLAADPEPRRTKDWVNRLSKKALQPVLDHLVAAGVVERHDQKVLRLIPFTRYPSPGGVEPTAETERRRLMLAAVTDPAATPDDRTLAMVALVTAADWHRRAFPGVPRHTIRPRVTGVLDDLRTAVRGAIGDTYS</sequence>
<dbReference type="InterPro" id="IPR038261">
    <property type="entry name" value="GPP34-like_sf"/>
</dbReference>
<evidence type="ECO:0000256" key="2">
    <source>
        <dbReference type="ARBA" id="ARBA00023034"/>
    </source>
</evidence>
<keyword evidence="3" id="KW-0446">Lipid-binding</keyword>
<dbReference type="GO" id="GO:0012505">
    <property type="term" value="C:endomembrane system"/>
    <property type="evidence" value="ECO:0007669"/>
    <property type="project" value="UniProtKB-ARBA"/>
</dbReference>
<evidence type="ECO:0008006" key="7">
    <source>
        <dbReference type="Google" id="ProtNLM"/>
    </source>
</evidence>
<dbReference type="GO" id="GO:0070273">
    <property type="term" value="F:phosphatidylinositol-4-phosphate binding"/>
    <property type="evidence" value="ECO:0007669"/>
    <property type="project" value="InterPro"/>
</dbReference>
<dbReference type="EMBL" id="JAUSUZ010000001">
    <property type="protein sequence ID" value="MDQ0363856.1"/>
    <property type="molecule type" value="Genomic_DNA"/>
</dbReference>
<dbReference type="AlphaFoldDB" id="A0AAE4AVN0"/>
<evidence type="ECO:0000256" key="3">
    <source>
        <dbReference type="ARBA" id="ARBA00023121"/>
    </source>
</evidence>
<evidence type="ECO:0000256" key="4">
    <source>
        <dbReference type="ARBA" id="ARBA00023136"/>
    </source>
</evidence>
<reference evidence="5 6" key="1">
    <citation type="submission" date="2023-07" db="EMBL/GenBank/DDBJ databases">
        <title>Sequencing the genomes of 1000 actinobacteria strains.</title>
        <authorList>
            <person name="Klenk H.-P."/>
        </authorList>
    </citation>
    <scope>NUCLEOTIDE SEQUENCE [LARGE SCALE GENOMIC DNA]</scope>
    <source>
        <strain evidence="5 6">DSM 44709</strain>
    </source>
</reference>
<organism evidence="5 6">
    <name type="scientific">Catenuloplanes indicus</name>
    <dbReference type="NCBI Taxonomy" id="137267"/>
    <lineage>
        <taxon>Bacteria</taxon>
        <taxon>Bacillati</taxon>
        <taxon>Actinomycetota</taxon>
        <taxon>Actinomycetes</taxon>
        <taxon>Micromonosporales</taxon>
        <taxon>Micromonosporaceae</taxon>
        <taxon>Catenuloplanes</taxon>
    </lineage>
</organism>
<proteinExistence type="predicted"/>
<dbReference type="InterPro" id="IPR008628">
    <property type="entry name" value="GPP34-like"/>
</dbReference>
<dbReference type="Proteomes" id="UP001240236">
    <property type="component" value="Unassembled WGS sequence"/>
</dbReference>